<protein>
    <recommendedName>
        <fullName evidence="1">Nucleotide-diphospho-sugar transferase domain-containing protein</fullName>
    </recommendedName>
</protein>
<dbReference type="EMBL" id="MN738793">
    <property type="protein sequence ID" value="QHT37347.1"/>
    <property type="molecule type" value="Genomic_DNA"/>
</dbReference>
<dbReference type="InterPro" id="IPR005069">
    <property type="entry name" value="Nucl-diP-sugar_transferase"/>
</dbReference>
<organism evidence="2">
    <name type="scientific">viral metagenome</name>
    <dbReference type="NCBI Taxonomy" id="1070528"/>
    <lineage>
        <taxon>unclassified sequences</taxon>
        <taxon>metagenomes</taxon>
        <taxon>organismal metagenomes</taxon>
    </lineage>
</organism>
<evidence type="ECO:0000313" key="2">
    <source>
        <dbReference type="EMBL" id="QHT37347.1"/>
    </source>
</evidence>
<dbReference type="AlphaFoldDB" id="A0A6C0F681"/>
<reference evidence="2" key="1">
    <citation type="journal article" date="2020" name="Nature">
        <title>Giant virus diversity and host interactions through global metagenomics.</title>
        <authorList>
            <person name="Schulz F."/>
            <person name="Roux S."/>
            <person name="Paez-Espino D."/>
            <person name="Jungbluth S."/>
            <person name="Walsh D.A."/>
            <person name="Denef V.J."/>
            <person name="McMahon K.D."/>
            <person name="Konstantinidis K.T."/>
            <person name="Eloe-Fadrosh E.A."/>
            <person name="Kyrpides N.C."/>
            <person name="Woyke T."/>
        </authorList>
    </citation>
    <scope>NUCLEOTIDE SEQUENCE</scope>
    <source>
        <strain evidence="2">GVMAG-S-ERX555967-131</strain>
    </source>
</reference>
<dbReference type="Pfam" id="PF03407">
    <property type="entry name" value="Nucleotid_trans"/>
    <property type="match status" value="1"/>
</dbReference>
<name>A0A6C0F681_9ZZZZ</name>
<feature type="domain" description="Nucleotide-diphospho-sugar transferase" evidence="1">
    <location>
        <begin position="68"/>
        <end position="188"/>
    </location>
</feature>
<accession>A0A6C0F681</accession>
<sequence>MKNYIFVSYFWGNEKYKNFSLRWKNACKKIGVDYYVAEMQQFAKPGLYQIGINYKPKFILDMLLKFPKKAVIYTDIDTILHREPTLFENKQDVDMMCLNWNYDPALVSNNCFDPLVMETAGPVFFFNNTNPVKKVLRLWYNSLNQPQYAKCADDRVLGIVFHSHKLINSIRVQWLPIEYLYFSQFFSHLKLDKKTIVISHPESMTSEDLAHKLGSAVDRIPQDYKVQYSVRNKAKKLILNYSTEPLSLEKRLKKVGFKFFKSFELPKNLKTTKLVKFNIDLDPQEIIKLWKTNYCDVIIGNYTRNIDLDIGTTAHNDNGILKFKLPYENAGIYLKCTDTTYTFVKQWSLNYNESKHTLKTFQDTFNSNATFRMRLRYENIS</sequence>
<proteinExistence type="predicted"/>
<evidence type="ECO:0000259" key="1">
    <source>
        <dbReference type="Pfam" id="PF03407"/>
    </source>
</evidence>